<gene>
    <name evidence="1" type="ORF">F5148DRAFT_469857</name>
</gene>
<protein>
    <submittedName>
        <fullName evidence="1">Uncharacterized protein</fullName>
    </submittedName>
</protein>
<dbReference type="EMBL" id="JAGFNK010000003">
    <property type="protein sequence ID" value="KAI9513131.1"/>
    <property type="molecule type" value="Genomic_DNA"/>
</dbReference>
<reference evidence="1" key="1">
    <citation type="submission" date="2021-03" db="EMBL/GenBank/DDBJ databases">
        <title>Evolutionary priming and transition to the ectomycorrhizal habit in an iconic lineage of mushroom-forming fungi: is preadaptation a requirement?</title>
        <authorList>
            <consortium name="DOE Joint Genome Institute"/>
            <person name="Looney B.P."/>
            <person name="Miyauchi S."/>
            <person name="Morin E."/>
            <person name="Drula E."/>
            <person name="Courty P.E."/>
            <person name="Chicoki N."/>
            <person name="Fauchery L."/>
            <person name="Kohler A."/>
            <person name="Kuo A."/>
            <person name="LaButti K."/>
            <person name="Pangilinan J."/>
            <person name="Lipzen A."/>
            <person name="Riley R."/>
            <person name="Andreopoulos W."/>
            <person name="He G."/>
            <person name="Johnson J."/>
            <person name="Barry K.W."/>
            <person name="Grigoriev I.V."/>
            <person name="Nagy L."/>
            <person name="Hibbett D."/>
            <person name="Henrissat B."/>
            <person name="Matheny P.B."/>
            <person name="Labbe J."/>
            <person name="Martin A.F."/>
        </authorList>
    </citation>
    <scope>NUCLEOTIDE SEQUENCE</scope>
    <source>
        <strain evidence="1">BPL698</strain>
    </source>
</reference>
<organism evidence="1 2">
    <name type="scientific">Russula earlei</name>
    <dbReference type="NCBI Taxonomy" id="71964"/>
    <lineage>
        <taxon>Eukaryota</taxon>
        <taxon>Fungi</taxon>
        <taxon>Dikarya</taxon>
        <taxon>Basidiomycota</taxon>
        <taxon>Agaricomycotina</taxon>
        <taxon>Agaricomycetes</taxon>
        <taxon>Russulales</taxon>
        <taxon>Russulaceae</taxon>
        <taxon>Russula</taxon>
    </lineage>
</organism>
<dbReference type="Proteomes" id="UP001207468">
    <property type="component" value="Unassembled WGS sequence"/>
</dbReference>
<evidence type="ECO:0000313" key="1">
    <source>
        <dbReference type="EMBL" id="KAI9513131.1"/>
    </source>
</evidence>
<keyword evidence="2" id="KW-1185">Reference proteome</keyword>
<evidence type="ECO:0000313" key="2">
    <source>
        <dbReference type="Proteomes" id="UP001207468"/>
    </source>
</evidence>
<proteinExistence type="predicted"/>
<comment type="caution">
    <text evidence="1">The sequence shown here is derived from an EMBL/GenBank/DDBJ whole genome shotgun (WGS) entry which is preliminary data.</text>
</comment>
<name>A0ACC0UN76_9AGAM</name>
<sequence>MSLNLQLFAMPQRLNHHPNFALYDMPASVKHTAVIGTQIYDHPQMRFPLDTPQISVHPQLGVPHLFLPGQGTQILHQTNLQAAGPSPHQGTSPLDAYTCRSSSHAAAITLPLAPDCWTFYGTPAPPSQPAQSVLLEDASHADAPPPQKETGHKKLPPACPFPECQRKFTRRQELERHVLQHLPRCLFCPQPGCNWTGRRRDALRGHLKRKHSTAVLPGRGYAIYDAKKLVKQVVDKAIAVELAQCEARLSFHNKAVKMGMLGLWRE</sequence>
<accession>A0ACC0UN76</accession>